<feature type="compositionally biased region" description="Acidic residues" evidence="1">
    <location>
        <begin position="407"/>
        <end position="417"/>
    </location>
</feature>
<dbReference type="PANTHER" id="PTHR14942:SF2">
    <property type="entry name" value="UBIQUITIN-LIKE SUPERFAMILY PROTEIN"/>
    <property type="match status" value="1"/>
</dbReference>
<dbReference type="AlphaFoldDB" id="A0A7J9FQ80"/>
<proteinExistence type="predicted"/>
<dbReference type="EMBL" id="JABEZW010225663">
    <property type="protein sequence ID" value="MBA0787338.1"/>
    <property type="molecule type" value="Genomic_DNA"/>
</dbReference>
<evidence type="ECO:0000259" key="2">
    <source>
        <dbReference type="PROSITE" id="PS50053"/>
    </source>
</evidence>
<dbReference type="InterPro" id="IPR029071">
    <property type="entry name" value="Ubiquitin-like_domsf"/>
</dbReference>
<keyword evidence="4" id="KW-1185">Reference proteome</keyword>
<accession>A0A7J9FQ80</accession>
<dbReference type="InterPro" id="IPR039690">
    <property type="entry name" value="SNRNP25"/>
</dbReference>
<dbReference type="PANTHER" id="PTHR14942">
    <property type="entry name" value="U11/U12 SMALL NUCLEAR RIBONUCLEOPROTEIN 25 KDA PROTEIN"/>
    <property type="match status" value="1"/>
</dbReference>
<organism evidence="3 4">
    <name type="scientific">Gossypium trilobum</name>
    <dbReference type="NCBI Taxonomy" id="34281"/>
    <lineage>
        <taxon>Eukaryota</taxon>
        <taxon>Viridiplantae</taxon>
        <taxon>Streptophyta</taxon>
        <taxon>Embryophyta</taxon>
        <taxon>Tracheophyta</taxon>
        <taxon>Spermatophyta</taxon>
        <taxon>Magnoliopsida</taxon>
        <taxon>eudicotyledons</taxon>
        <taxon>Gunneridae</taxon>
        <taxon>Pentapetalae</taxon>
        <taxon>rosids</taxon>
        <taxon>malvids</taxon>
        <taxon>Malvales</taxon>
        <taxon>Malvaceae</taxon>
        <taxon>Malvoideae</taxon>
        <taxon>Gossypium</taxon>
    </lineage>
</organism>
<dbReference type="SUPFAM" id="SSF54236">
    <property type="entry name" value="Ubiquitin-like"/>
    <property type="match status" value="1"/>
</dbReference>
<gene>
    <name evidence="3" type="ORF">Gotri_027981</name>
</gene>
<dbReference type="Pfam" id="PF18036">
    <property type="entry name" value="Ubiquitin_4"/>
    <property type="match status" value="1"/>
</dbReference>
<evidence type="ECO:0000313" key="4">
    <source>
        <dbReference type="Proteomes" id="UP000593568"/>
    </source>
</evidence>
<reference evidence="3 4" key="1">
    <citation type="journal article" date="2019" name="Genome Biol. Evol.">
        <title>Insights into the evolution of the New World diploid cottons (Gossypium, subgenus Houzingenia) based on genome sequencing.</title>
        <authorList>
            <person name="Grover C.E."/>
            <person name="Arick M.A. 2nd"/>
            <person name="Thrash A."/>
            <person name="Conover J.L."/>
            <person name="Sanders W.S."/>
            <person name="Peterson D.G."/>
            <person name="Frelichowski J.E."/>
            <person name="Scheffler J.A."/>
            <person name="Scheffler B.E."/>
            <person name="Wendel J.F."/>
        </authorList>
    </citation>
    <scope>NUCLEOTIDE SEQUENCE [LARGE SCALE GENOMIC DNA]</scope>
    <source>
        <strain evidence="3">8</strain>
        <tissue evidence="3">Leaf</tissue>
    </source>
</reference>
<evidence type="ECO:0000313" key="3">
    <source>
        <dbReference type="EMBL" id="MBA0787338.1"/>
    </source>
</evidence>
<dbReference type="Gene3D" id="3.10.20.90">
    <property type="entry name" value="Phosphatidylinositol 3-kinase Catalytic Subunit, Chain A, domain 1"/>
    <property type="match status" value="1"/>
</dbReference>
<dbReference type="Proteomes" id="UP000593568">
    <property type="component" value="Unassembled WGS sequence"/>
</dbReference>
<name>A0A7J9FQ80_9ROSI</name>
<sequence>MKGVAASVEYSPYPIYEDQRNRFKHHSLMQDFDDLFKETEAMRKRLQVLKDKKLTLLAEVRFLKRRHKFLMQNRTSNTPAEQSFAHSQNKVIRSKLNTEEKKSTGKEHTLGRLATGFDLNQKVKTKETTLAHPSPMFDLNQKQQKVFSEKEEVTLRTSLPALDSYQKERPYSEKEATARSMAPVFDLNQISTEEEEVQANNNSMGVEELKRSSLRIGSDEQHNDIKLSACWNTGNGPNRVGKRKITWQDQVALKDLVIPRASLEKPRRSIGSSYSYSKLPEEPIKLSVRKLDGSSFDVEVIKSATIADLKLAVQHVFSHMPKKGPGKISWPHVWGHFCLCYDGQKLLTDTDHIMNYGIKDGNQLHFIRHVTSSYNLTKIQSKRRMAAQKQSYLSISSSTSTLACEQNGEEDEDEDDKEAGRCQSGNDKKQSMIVQQECQFGQLWRGWSSHSKTATIRRKGSSQGRVCQPRDGPGFVGNFRKIYRLWGTTKYSPKPK</sequence>
<dbReference type="InterPro" id="IPR040610">
    <property type="entry name" value="SNRNP25_ubiquitin"/>
</dbReference>
<comment type="caution">
    <text evidence="3">The sequence shown here is derived from an EMBL/GenBank/DDBJ whole genome shotgun (WGS) entry which is preliminary data.</text>
</comment>
<feature type="region of interest" description="Disordered" evidence="1">
    <location>
        <begin position="404"/>
        <end position="428"/>
    </location>
</feature>
<dbReference type="InterPro" id="IPR000626">
    <property type="entry name" value="Ubiquitin-like_dom"/>
</dbReference>
<evidence type="ECO:0000256" key="1">
    <source>
        <dbReference type="SAM" id="MobiDB-lite"/>
    </source>
</evidence>
<dbReference type="PROSITE" id="PS50053">
    <property type="entry name" value="UBIQUITIN_2"/>
    <property type="match status" value="1"/>
</dbReference>
<feature type="domain" description="Ubiquitin-like" evidence="2">
    <location>
        <begin position="284"/>
        <end position="373"/>
    </location>
</feature>
<dbReference type="GO" id="GO:0000398">
    <property type="term" value="P:mRNA splicing, via spliceosome"/>
    <property type="evidence" value="ECO:0007669"/>
    <property type="project" value="InterPro"/>
</dbReference>
<protein>
    <recommendedName>
        <fullName evidence="2">Ubiquitin-like domain-containing protein</fullName>
    </recommendedName>
</protein>
<dbReference type="CDD" id="cd17058">
    <property type="entry name" value="Ubl_SNRNP25"/>
    <property type="match status" value="1"/>
</dbReference>